<name>A0A9X4AYX4_9BACT</name>
<dbReference type="RefSeq" id="WP_272428424.1">
    <property type="nucleotide sequence ID" value="NZ_JAGTJJ010000101.1"/>
</dbReference>
<protein>
    <recommendedName>
        <fullName evidence="6">Lipoprotein</fullName>
    </recommendedName>
</protein>
<dbReference type="AlphaFoldDB" id="A0A9X4AYX4"/>
<dbReference type="PROSITE" id="PS51257">
    <property type="entry name" value="PROKAR_LIPOPROTEIN"/>
    <property type="match status" value="1"/>
</dbReference>
<feature type="region of interest" description="Disordered" evidence="1">
    <location>
        <begin position="24"/>
        <end position="61"/>
    </location>
</feature>
<dbReference type="EMBL" id="JAGTJJ010000125">
    <property type="protein sequence ID" value="MDC3989580.1"/>
    <property type="molecule type" value="Genomic_DNA"/>
</dbReference>
<keyword evidence="5" id="KW-1185">Reference proteome</keyword>
<organism evidence="3 5">
    <name type="scientific">Polyangium jinanense</name>
    <dbReference type="NCBI Taxonomy" id="2829994"/>
    <lineage>
        <taxon>Bacteria</taxon>
        <taxon>Pseudomonadati</taxon>
        <taxon>Myxococcota</taxon>
        <taxon>Polyangia</taxon>
        <taxon>Polyangiales</taxon>
        <taxon>Polyangiaceae</taxon>
        <taxon>Polyangium</taxon>
    </lineage>
</organism>
<feature type="chain" id="PRO_5044703949" description="Lipoprotein" evidence="2">
    <location>
        <begin position="21"/>
        <end position="151"/>
    </location>
</feature>
<evidence type="ECO:0000313" key="3">
    <source>
        <dbReference type="EMBL" id="MDC3989241.1"/>
    </source>
</evidence>
<accession>A0A9X4AYX4</accession>
<gene>
    <name evidence="3" type="ORF">KEG57_52740</name>
    <name evidence="4" type="ORF">KEG57_54490</name>
</gene>
<feature type="compositionally biased region" description="Low complexity" evidence="1">
    <location>
        <begin position="30"/>
        <end position="39"/>
    </location>
</feature>
<reference evidence="3 5" key="1">
    <citation type="submission" date="2021-04" db="EMBL/GenBank/DDBJ databases">
        <title>Genome analysis of Polyangium sp.</title>
        <authorList>
            <person name="Li Y."/>
            <person name="Wang J."/>
        </authorList>
    </citation>
    <scope>NUCLEOTIDE SEQUENCE [LARGE SCALE GENOMIC DNA]</scope>
    <source>
        <strain evidence="3 5">SDU14</strain>
    </source>
</reference>
<comment type="caution">
    <text evidence="3">The sequence shown here is derived from an EMBL/GenBank/DDBJ whole genome shotgun (WGS) entry which is preliminary data.</text>
</comment>
<sequence>MPIPSRPLLLVLAASLFACAGQTPPPNPAEAPRAAIAPAKGYDARGQSKACEPPPADCPTVSPDRDLADRCSLGGFRMIQCGCEMLCAGDPGSGGAKQHYDAEGHGKACAPAKDDCTPEPASAAFQDACAEKGHKLEVCGCEWLCSGNPKL</sequence>
<evidence type="ECO:0000256" key="2">
    <source>
        <dbReference type="SAM" id="SignalP"/>
    </source>
</evidence>
<feature type="signal peptide" evidence="2">
    <location>
        <begin position="1"/>
        <end position="20"/>
    </location>
</feature>
<proteinExistence type="predicted"/>
<dbReference type="Proteomes" id="UP001151081">
    <property type="component" value="Unassembled WGS sequence"/>
</dbReference>
<evidence type="ECO:0000256" key="1">
    <source>
        <dbReference type="SAM" id="MobiDB-lite"/>
    </source>
</evidence>
<keyword evidence="2" id="KW-0732">Signal</keyword>
<evidence type="ECO:0000313" key="5">
    <source>
        <dbReference type="Proteomes" id="UP001151081"/>
    </source>
</evidence>
<dbReference type="EMBL" id="JAGTJJ010000101">
    <property type="protein sequence ID" value="MDC3989241.1"/>
    <property type="molecule type" value="Genomic_DNA"/>
</dbReference>
<evidence type="ECO:0000313" key="4">
    <source>
        <dbReference type="EMBL" id="MDC3989580.1"/>
    </source>
</evidence>
<evidence type="ECO:0008006" key="6">
    <source>
        <dbReference type="Google" id="ProtNLM"/>
    </source>
</evidence>